<dbReference type="Pfam" id="PF00144">
    <property type="entry name" value="Beta-lactamase"/>
    <property type="match status" value="1"/>
</dbReference>
<keyword evidence="3" id="KW-1185">Reference proteome</keyword>
<feature type="domain" description="Beta-lactamase-related" evidence="1">
    <location>
        <begin position="13"/>
        <end position="401"/>
    </location>
</feature>
<dbReference type="SUPFAM" id="SSF56601">
    <property type="entry name" value="beta-lactamase/transpeptidase-like"/>
    <property type="match status" value="1"/>
</dbReference>
<dbReference type="Proteomes" id="UP001342314">
    <property type="component" value="Unassembled WGS sequence"/>
</dbReference>
<dbReference type="PANTHER" id="PTHR43283">
    <property type="entry name" value="BETA-LACTAMASE-RELATED"/>
    <property type="match status" value="1"/>
</dbReference>
<proteinExistence type="predicted"/>
<accession>A0AAV5G664</accession>
<protein>
    <recommendedName>
        <fullName evidence="1">Beta-lactamase-related domain-containing protein</fullName>
    </recommendedName>
</protein>
<name>A0AAV5G664_9BASI</name>
<dbReference type="PANTHER" id="PTHR43283:SF3">
    <property type="entry name" value="BETA-LACTAMASE FAMILY PROTEIN (AFU_ORTHOLOGUE AFUA_5G07500)"/>
    <property type="match status" value="1"/>
</dbReference>
<dbReference type="InterPro" id="IPR050789">
    <property type="entry name" value="Diverse_Enzym_Activities"/>
</dbReference>
<evidence type="ECO:0000313" key="3">
    <source>
        <dbReference type="Proteomes" id="UP001342314"/>
    </source>
</evidence>
<dbReference type="AlphaFoldDB" id="A0AAV5G664"/>
<gene>
    <name evidence="2" type="ORF">Rhopal_001007-T1</name>
</gene>
<dbReference type="EMBL" id="BQKY01000002">
    <property type="protein sequence ID" value="GJN88051.1"/>
    <property type="molecule type" value="Genomic_DNA"/>
</dbReference>
<evidence type="ECO:0000313" key="2">
    <source>
        <dbReference type="EMBL" id="GJN88051.1"/>
    </source>
</evidence>
<sequence>MAKLSSQGLAELERYVQEAGKTLPGAFVEVGTPDEVLLSTRAGRLDMLDPDSKAPDEHTIYWFASTTKLLTSLAALQLIEQGILSLSTPMSKYFPHFATPIRILCSIDAETGESVYEDSHEEITVATLLNQTSGFGMEFGPTVHAWKKWSNVGNGYTNSCKKENLWHVPPTEVAGKRFEYGNGSEWLGLLIQEATGLDLDEVLRRQIFAPLNMESTTFYPFAGDKLDRLFPLRWLQRNSDGSTEWQPFEDQLDLLKLPRTREEIDYPVGGGGIYTAPRDYGTLLRHLLKCHLASSPSAPLKLSVASVHSLFAPSLPGTELGHSGFNGFSHKFDATPAELDWSTGLCVFNYSNEAQRRIFSDDKAHGRSTGSAGWSGAPGIRFWMDPVREISCVSGMNLLPGSDPAVDEFNDTVEKLLYKALIE</sequence>
<dbReference type="InterPro" id="IPR012338">
    <property type="entry name" value="Beta-lactam/transpept-like"/>
</dbReference>
<reference evidence="2 3" key="1">
    <citation type="submission" date="2021-12" db="EMBL/GenBank/DDBJ databases">
        <title>High titer production of polyol ester of fatty acids by Rhodotorula paludigena BS15 towards product separation-free biomass refinery.</title>
        <authorList>
            <person name="Mano J."/>
            <person name="Ono H."/>
            <person name="Tanaka T."/>
            <person name="Naito K."/>
            <person name="Sushida H."/>
            <person name="Ike M."/>
            <person name="Tokuyasu K."/>
            <person name="Kitaoka M."/>
        </authorList>
    </citation>
    <scope>NUCLEOTIDE SEQUENCE [LARGE SCALE GENOMIC DNA]</scope>
    <source>
        <strain evidence="2 3">BS15</strain>
    </source>
</reference>
<dbReference type="Gene3D" id="3.40.710.10">
    <property type="entry name" value="DD-peptidase/beta-lactamase superfamily"/>
    <property type="match status" value="1"/>
</dbReference>
<organism evidence="2 3">
    <name type="scientific">Rhodotorula paludigena</name>
    <dbReference type="NCBI Taxonomy" id="86838"/>
    <lineage>
        <taxon>Eukaryota</taxon>
        <taxon>Fungi</taxon>
        <taxon>Dikarya</taxon>
        <taxon>Basidiomycota</taxon>
        <taxon>Pucciniomycotina</taxon>
        <taxon>Microbotryomycetes</taxon>
        <taxon>Sporidiobolales</taxon>
        <taxon>Sporidiobolaceae</taxon>
        <taxon>Rhodotorula</taxon>
    </lineage>
</organism>
<evidence type="ECO:0000259" key="1">
    <source>
        <dbReference type="Pfam" id="PF00144"/>
    </source>
</evidence>
<dbReference type="InterPro" id="IPR001466">
    <property type="entry name" value="Beta-lactam-related"/>
</dbReference>
<comment type="caution">
    <text evidence="2">The sequence shown here is derived from an EMBL/GenBank/DDBJ whole genome shotgun (WGS) entry which is preliminary data.</text>
</comment>